<dbReference type="Gene3D" id="6.10.340.10">
    <property type="match status" value="1"/>
</dbReference>
<keyword evidence="8 15" id="KW-0418">Kinase</keyword>
<dbReference type="CDD" id="cd06225">
    <property type="entry name" value="HAMP"/>
    <property type="match status" value="1"/>
</dbReference>
<keyword evidence="11 12" id="KW-0472">Membrane</keyword>
<dbReference type="GO" id="GO:0000155">
    <property type="term" value="F:phosphorelay sensor kinase activity"/>
    <property type="evidence" value="ECO:0007669"/>
    <property type="project" value="InterPro"/>
</dbReference>
<evidence type="ECO:0000256" key="9">
    <source>
        <dbReference type="ARBA" id="ARBA00022989"/>
    </source>
</evidence>
<keyword evidence="10" id="KW-0902">Two-component regulatory system</keyword>
<evidence type="ECO:0000256" key="2">
    <source>
        <dbReference type="ARBA" id="ARBA00004141"/>
    </source>
</evidence>
<dbReference type="Proteomes" id="UP000051638">
    <property type="component" value="Unassembled WGS sequence"/>
</dbReference>
<evidence type="ECO:0000256" key="7">
    <source>
        <dbReference type="ARBA" id="ARBA00022692"/>
    </source>
</evidence>
<evidence type="ECO:0000256" key="6">
    <source>
        <dbReference type="ARBA" id="ARBA00022679"/>
    </source>
</evidence>
<evidence type="ECO:0000313" key="16">
    <source>
        <dbReference type="Proteomes" id="UP000051638"/>
    </source>
</evidence>
<dbReference type="SUPFAM" id="SSF47384">
    <property type="entry name" value="Homodimeric domain of signal transducing histidine kinase"/>
    <property type="match status" value="1"/>
</dbReference>
<evidence type="ECO:0000256" key="11">
    <source>
        <dbReference type="ARBA" id="ARBA00023136"/>
    </source>
</evidence>
<sequence length="500" mass="57078">MTAKNQNKQQTKRVRRFSLKWKWALGAAFGIFIVFAVFASLLFNRFVAIMMNQEETNLKDTMMLVVERLNNQATTLSATQVRDTLRPDLAVPQHKLKATPEQSKDSIVAKLAREDVTVTVYDPDGNTLFASSRIPTEFKRTSAIKISQEKIAQQLNFIGRRPIYSRISGQVIGYVQVTSQLGTLHKEQHELKMAFYALGGLALLISGLVSYLLAFYFLKPLKEMTQTIDVIKREPQSGQRIAQTKRNDELADLTNLFNDMLDRMQRYIEQQEEFVEDVSHELRTPVAIIKGHLQMLDRWGKDDPEVLKESITASLQEITRMQSLVQEMLDLSRAEQVEVHYPNALTDAKNATRQVFSNFKLIHPEFTFTLDDDLKGTTTIKIYRDHFEQILIILLDNAVKYSRQRQEVHVSISRNEHNVAIAVQDFGEGIAPKDLKRVFDRFYRVDKARSRDKGGNGLGLSIAQHLIESYHGEIRAESVLGSGTIFRISFPIIKSAEADD</sequence>
<feature type="domain" description="HAMP" evidence="14">
    <location>
        <begin position="215"/>
        <end position="269"/>
    </location>
</feature>
<dbReference type="AlphaFoldDB" id="A0A0R2D1B9"/>
<dbReference type="GO" id="GO:0016020">
    <property type="term" value="C:membrane"/>
    <property type="evidence" value="ECO:0007669"/>
    <property type="project" value="UniProtKB-SubCell"/>
</dbReference>
<dbReference type="STRING" id="1423796.FC24_GL001382"/>
<dbReference type="InterPro" id="IPR036890">
    <property type="entry name" value="HATPase_C_sf"/>
</dbReference>
<dbReference type="PROSITE" id="PS50885">
    <property type="entry name" value="HAMP"/>
    <property type="match status" value="1"/>
</dbReference>
<dbReference type="InterPro" id="IPR050398">
    <property type="entry name" value="HssS/ArlS-like"/>
</dbReference>
<evidence type="ECO:0000256" key="5">
    <source>
        <dbReference type="ARBA" id="ARBA00022553"/>
    </source>
</evidence>
<evidence type="ECO:0000256" key="4">
    <source>
        <dbReference type="ARBA" id="ARBA00015735"/>
    </source>
</evidence>
<dbReference type="EC" id="2.7.13.3" evidence="3"/>
<organism evidence="15 16">
    <name type="scientific">Loigolactobacillus rennini DSM 20253</name>
    <dbReference type="NCBI Taxonomy" id="1423796"/>
    <lineage>
        <taxon>Bacteria</taxon>
        <taxon>Bacillati</taxon>
        <taxon>Bacillota</taxon>
        <taxon>Bacilli</taxon>
        <taxon>Lactobacillales</taxon>
        <taxon>Lactobacillaceae</taxon>
        <taxon>Loigolactobacillus</taxon>
    </lineage>
</organism>
<keyword evidence="7 12" id="KW-0812">Transmembrane</keyword>
<dbReference type="InterPro" id="IPR003594">
    <property type="entry name" value="HATPase_dom"/>
</dbReference>
<protein>
    <recommendedName>
        <fullName evidence="4">Signal transduction histidine-protein kinase ArlS</fullName>
        <ecNumber evidence="3">2.7.13.3</ecNumber>
    </recommendedName>
</protein>
<proteinExistence type="predicted"/>
<dbReference type="SMART" id="SM00387">
    <property type="entry name" value="HATPase_c"/>
    <property type="match status" value="1"/>
</dbReference>
<dbReference type="Pfam" id="PF18719">
    <property type="entry name" value="ArlS_N"/>
    <property type="match status" value="1"/>
</dbReference>
<evidence type="ECO:0000256" key="1">
    <source>
        <dbReference type="ARBA" id="ARBA00000085"/>
    </source>
</evidence>
<gene>
    <name evidence="15" type="ORF">FC24_GL001382</name>
</gene>
<evidence type="ECO:0000256" key="8">
    <source>
        <dbReference type="ARBA" id="ARBA00022777"/>
    </source>
</evidence>
<dbReference type="PRINTS" id="PR00344">
    <property type="entry name" value="BCTRLSENSOR"/>
</dbReference>
<evidence type="ECO:0000256" key="12">
    <source>
        <dbReference type="SAM" id="Phobius"/>
    </source>
</evidence>
<dbReference type="PANTHER" id="PTHR45528">
    <property type="entry name" value="SENSOR HISTIDINE KINASE CPXA"/>
    <property type="match status" value="1"/>
</dbReference>
<dbReference type="Pfam" id="PF00512">
    <property type="entry name" value="HisKA"/>
    <property type="match status" value="1"/>
</dbReference>
<dbReference type="InterPro" id="IPR005467">
    <property type="entry name" value="His_kinase_dom"/>
</dbReference>
<keyword evidence="16" id="KW-1185">Reference proteome</keyword>
<dbReference type="InterPro" id="IPR003661">
    <property type="entry name" value="HisK_dim/P_dom"/>
</dbReference>
<evidence type="ECO:0000313" key="15">
    <source>
        <dbReference type="EMBL" id="KRM97776.1"/>
    </source>
</evidence>
<dbReference type="OrthoDB" id="9786919at2"/>
<keyword evidence="5" id="KW-0597">Phosphoprotein</keyword>
<keyword evidence="6" id="KW-0808">Transferase</keyword>
<dbReference type="RefSeq" id="WP_057873949.1">
    <property type="nucleotide sequence ID" value="NZ_AYYI01000036.1"/>
</dbReference>
<dbReference type="InterPro" id="IPR003660">
    <property type="entry name" value="HAMP_dom"/>
</dbReference>
<dbReference type="Gene3D" id="1.10.287.130">
    <property type="match status" value="1"/>
</dbReference>
<dbReference type="PROSITE" id="PS50109">
    <property type="entry name" value="HIS_KIN"/>
    <property type="match status" value="1"/>
</dbReference>
<dbReference type="Pfam" id="PF00672">
    <property type="entry name" value="HAMP"/>
    <property type="match status" value="1"/>
</dbReference>
<dbReference type="Gene3D" id="3.30.565.10">
    <property type="entry name" value="Histidine kinase-like ATPase, C-terminal domain"/>
    <property type="match status" value="1"/>
</dbReference>
<dbReference type="Pfam" id="PF02518">
    <property type="entry name" value="HATPase_c"/>
    <property type="match status" value="1"/>
</dbReference>
<feature type="domain" description="Histidine kinase" evidence="13">
    <location>
        <begin position="277"/>
        <end position="494"/>
    </location>
</feature>
<dbReference type="CDD" id="cd00082">
    <property type="entry name" value="HisKA"/>
    <property type="match status" value="1"/>
</dbReference>
<feature type="transmembrane region" description="Helical" evidence="12">
    <location>
        <begin position="21"/>
        <end position="43"/>
    </location>
</feature>
<dbReference type="SUPFAM" id="SSF158472">
    <property type="entry name" value="HAMP domain-like"/>
    <property type="match status" value="1"/>
</dbReference>
<comment type="caution">
    <text evidence="15">The sequence shown here is derived from an EMBL/GenBank/DDBJ whole genome shotgun (WGS) entry which is preliminary data.</text>
</comment>
<dbReference type="FunFam" id="3.30.565.10:FF:000006">
    <property type="entry name" value="Sensor histidine kinase WalK"/>
    <property type="match status" value="1"/>
</dbReference>
<dbReference type="SMART" id="SM00388">
    <property type="entry name" value="HisKA"/>
    <property type="match status" value="1"/>
</dbReference>
<feature type="transmembrane region" description="Helical" evidence="12">
    <location>
        <begin position="193"/>
        <end position="218"/>
    </location>
</feature>
<comment type="catalytic activity">
    <reaction evidence="1">
        <text>ATP + protein L-histidine = ADP + protein N-phospho-L-histidine.</text>
        <dbReference type="EC" id="2.7.13.3"/>
    </reaction>
</comment>
<dbReference type="SMART" id="SM00304">
    <property type="entry name" value="HAMP"/>
    <property type="match status" value="1"/>
</dbReference>
<dbReference type="InterPro" id="IPR004358">
    <property type="entry name" value="Sig_transdc_His_kin-like_C"/>
</dbReference>
<keyword evidence="9 12" id="KW-1133">Transmembrane helix</keyword>
<reference evidence="15 16" key="1">
    <citation type="journal article" date="2015" name="Genome Announc.">
        <title>Expanding the biotechnology potential of lactobacilli through comparative genomics of 213 strains and associated genera.</title>
        <authorList>
            <person name="Sun Z."/>
            <person name="Harris H.M."/>
            <person name="McCann A."/>
            <person name="Guo C."/>
            <person name="Argimon S."/>
            <person name="Zhang W."/>
            <person name="Yang X."/>
            <person name="Jeffery I.B."/>
            <person name="Cooney J.C."/>
            <person name="Kagawa T.F."/>
            <person name="Liu W."/>
            <person name="Song Y."/>
            <person name="Salvetti E."/>
            <person name="Wrobel A."/>
            <person name="Rasinkangas P."/>
            <person name="Parkhill J."/>
            <person name="Rea M.C."/>
            <person name="O'Sullivan O."/>
            <person name="Ritari J."/>
            <person name="Douillard F.P."/>
            <person name="Paul Ross R."/>
            <person name="Yang R."/>
            <person name="Briner A.E."/>
            <person name="Felis G.E."/>
            <person name="de Vos W.M."/>
            <person name="Barrangou R."/>
            <person name="Klaenhammer T.R."/>
            <person name="Caufield P.W."/>
            <person name="Cui Y."/>
            <person name="Zhang H."/>
            <person name="O'Toole P.W."/>
        </authorList>
    </citation>
    <scope>NUCLEOTIDE SEQUENCE [LARGE SCALE GENOMIC DNA]</scope>
    <source>
        <strain evidence="15 16">DSM 20253</strain>
    </source>
</reference>
<evidence type="ECO:0000259" key="14">
    <source>
        <dbReference type="PROSITE" id="PS50885"/>
    </source>
</evidence>
<dbReference type="FunFam" id="1.10.287.130:FF:000001">
    <property type="entry name" value="Two-component sensor histidine kinase"/>
    <property type="match status" value="1"/>
</dbReference>
<evidence type="ECO:0000256" key="3">
    <source>
        <dbReference type="ARBA" id="ARBA00012438"/>
    </source>
</evidence>
<dbReference type="EMBL" id="AYYI01000036">
    <property type="protein sequence ID" value="KRM97776.1"/>
    <property type="molecule type" value="Genomic_DNA"/>
</dbReference>
<dbReference type="InterPro" id="IPR041610">
    <property type="entry name" value="ArlS_N"/>
</dbReference>
<name>A0A0R2D1B9_9LACO</name>
<accession>A0A0R2D1B9</accession>
<comment type="subcellular location">
    <subcellularLocation>
        <location evidence="2">Membrane</location>
        <topology evidence="2">Multi-pass membrane protein</topology>
    </subcellularLocation>
</comment>
<evidence type="ECO:0000259" key="13">
    <source>
        <dbReference type="PROSITE" id="PS50109"/>
    </source>
</evidence>
<dbReference type="SUPFAM" id="SSF55874">
    <property type="entry name" value="ATPase domain of HSP90 chaperone/DNA topoisomerase II/histidine kinase"/>
    <property type="match status" value="1"/>
</dbReference>
<dbReference type="PANTHER" id="PTHR45528:SF12">
    <property type="entry name" value="SENSOR HISTIDINE KINASE ARSS"/>
    <property type="match status" value="1"/>
</dbReference>
<dbReference type="InterPro" id="IPR036097">
    <property type="entry name" value="HisK_dim/P_sf"/>
</dbReference>
<dbReference type="PATRIC" id="fig|1423796.3.peg.1409"/>
<evidence type="ECO:0000256" key="10">
    <source>
        <dbReference type="ARBA" id="ARBA00023012"/>
    </source>
</evidence>